<gene>
    <name evidence="1" type="ORF">C8263_09175</name>
</gene>
<evidence type="ECO:0000313" key="1">
    <source>
        <dbReference type="EMBL" id="PTA68219.1"/>
    </source>
</evidence>
<accession>A0A2T3W8J9</accession>
<reference evidence="1 2" key="1">
    <citation type="submission" date="2018-03" db="EMBL/GenBank/DDBJ databases">
        <title>Draft genome of Deinococcus sp. OD32.</title>
        <authorList>
            <person name="Wang X.-P."/>
            <person name="Du Z.-J."/>
        </authorList>
    </citation>
    <scope>NUCLEOTIDE SEQUENCE [LARGE SCALE GENOMIC DNA]</scope>
    <source>
        <strain evidence="1 2">OD32</strain>
    </source>
</reference>
<protein>
    <submittedName>
        <fullName evidence="1">Uncharacterized protein</fullName>
    </submittedName>
</protein>
<name>A0A2T3W8J9_9DEIO</name>
<dbReference type="AlphaFoldDB" id="A0A2T3W8J9"/>
<keyword evidence="2" id="KW-1185">Reference proteome</keyword>
<comment type="caution">
    <text evidence="1">The sequence shown here is derived from an EMBL/GenBank/DDBJ whole genome shotgun (WGS) entry which is preliminary data.</text>
</comment>
<dbReference type="EMBL" id="PYSV01000007">
    <property type="protein sequence ID" value="PTA68219.1"/>
    <property type="molecule type" value="Genomic_DNA"/>
</dbReference>
<sequence>MTDQNQSRIFVTEVNDTAAETMMIFYCRSGRIDAFLDTKNVLLSDDQLDTGKGPNLMYRVDSQQAKTIPTQGTLVDDEPDATALAFDIARDDIVFAAFKNASSKIVMRVLRREASSLDYTFSTRGFKDALRAVNNCQ</sequence>
<organism evidence="1 2">
    <name type="scientific">Deinococcus arcticus</name>
    <dbReference type="NCBI Taxonomy" id="2136176"/>
    <lineage>
        <taxon>Bacteria</taxon>
        <taxon>Thermotogati</taxon>
        <taxon>Deinococcota</taxon>
        <taxon>Deinococci</taxon>
        <taxon>Deinococcales</taxon>
        <taxon>Deinococcaceae</taxon>
        <taxon>Deinococcus</taxon>
    </lineage>
</organism>
<evidence type="ECO:0000313" key="2">
    <source>
        <dbReference type="Proteomes" id="UP000240317"/>
    </source>
</evidence>
<proteinExistence type="predicted"/>
<dbReference type="Proteomes" id="UP000240317">
    <property type="component" value="Unassembled WGS sequence"/>
</dbReference>